<dbReference type="RefSeq" id="WP_057662358.1">
    <property type="nucleotide sequence ID" value="NZ_LDJH01000002.1"/>
</dbReference>
<gene>
    <name evidence="2" type="ORF">ABB25_00910</name>
</gene>
<evidence type="ECO:0000313" key="3">
    <source>
        <dbReference type="Proteomes" id="UP000051254"/>
    </source>
</evidence>
<reference evidence="2 3" key="1">
    <citation type="submission" date="2015-05" db="EMBL/GenBank/DDBJ databases">
        <title>Genome sequencing and analysis of members of genus Stenotrophomonas.</title>
        <authorList>
            <person name="Patil P.P."/>
            <person name="Midha S."/>
            <person name="Patil P.B."/>
        </authorList>
    </citation>
    <scope>NUCLEOTIDE SEQUENCE [LARGE SCALE GENOMIC DNA]</scope>
    <source>
        <strain evidence="2 3">DSM 17805</strain>
    </source>
</reference>
<feature type="region of interest" description="Disordered" evidence="1">
    <location>
        <begin position="38"/>
        <end position="60"/>
    </location>
</feature>
<protein>
    <submittedName>
        <fullName evidence="2">Uncharacterized protein</fullName>
    </submittedName>
</protein>
<dbReference type="EMBL" id="LDJH01000002">
    <property type="protein sequence ID" value="KRG60789.1"/>
    <property type="molecule type" value="Genomic_DNA"/>
</dbReference>
<organism evidence="2 3">
    <name type="scientific">Stenotrophomonas koreensis</name>
    <dbReference type="NCBI Taxonomy" id="266128"/>
    <lineage>
        <taxon>Bacteria</taxon>
        <taxon>Pseudomonadati</taxon>
        <taxon>Pseudomonadota</taxon>
        <taxon>Gammaproteobacteria</taxon>
        <taxon>Lysobacterales</taxon>
        <taxon>Lysobacteraceae</taxon>
        <taxon>Stenotrophomonas</taxon>
    </lineage>
</organism>
<dbReference type="PATRIC" id="fig|266128.3.peg.1247"/>
<dbReference type="STRING" id="266128.ABB25_00910"/>
<evidence type="ECO:0000313" key="2">
    <source>
        <dbReference type="EMBL" id="KRG60789.1"/>
    </source>
</evidence>
<sequence length="60" mass="6671">MSRAERIAWTLTIALAVYVVPLRIAELAAHRAAYIAEMSAPAASQPNNTHHNKKQEKDDE</sequence>
<dbReference type="Proteomes" id="UP000051254">
    <property type="component" value="Unassembled WGS sequence"/>
</dbReference>
<dbReference type="AlphaFoldDB" id="A0A0R0BU83"/>
<accession>A0A0R0BU83</accession>
<proteinExistence type="predicted"/>
<keyword evidence="3" id="KW-1185">Reference proteome</keyword>
<evidence type="ECO:0000256" key="1">
    <source>
        <dbReference type="SAM" id="MobiDB-lite"/>
    </source>
</evidence>
<name>A0A0R0BU83_9GAMM</name>
<comment type="caution">
    <text evidence="2">The sequence shown here is derived from an EMBL/GenBank/DDBJ whole genome shotgun (WGS) entry which is preliminary data.</text>
</comment>